<dbReference type="AlphaFoldDB" id="A0A1G5EAB0"/>
<reference evidence="2 3" key="1">
    <citation type="submission" date="2016-10" db="EMBL/GenBank/DDBJ databases">
        <authorList>
            <person name="de Groot N.N."/>
        </authorList>
    </citation>
    <scope>NUCLEOTIDE SEQUENCE [LARGE SCALE GENOMIC DNA]</scope>
    <source>
        <strain evidence="2 3">AA1</strain>
    </source>
</reference>
<dbReference type="Pfam" id="PF01814">
    <property type="entry name" value="Hemerythrin"/>
    <property type="match status" value="1"/>
</dbReference>
<dbReference type="Proteomes" id="UP000198870">
    <property type="component" value="Unassembled WGS sequence"/>
</dbReference>
<feature type="domain" description="Hemerythrin-like" evidence="1">
    <location>
        <begin position="123"/>
        <end position="255"/>
    </location>
</feature>
<sequence length="275" mass="30695">MTNQLEKRSHERYKTHQTISYRLASSPEYKKGTTRNLCKTGFLLMSDEAIPEGEALDLAIRVDDTPIHFKGRSIHTTQTDSGDFLSGVVVLKISTDGMAPFLSFIDSLKAPEQSPNSAMDNVVQRIASEHKIITQYVMVVQGILADAADGTGPLEIETVLDLMQKELSTHFYIEEKLLFKTGLIHLPTEFHGLITELTQEHTELDLELNRIIEAVQGLQPGEGLREKGINEKVEGYLENLKNHATRELTELFPILESNEKAIQKLTLAVGEIVNG</sequence>
<name>A0A1G5EAB0_9BACT</name>
<dbReference type="EMBL" id="FMUX01000005">
    <property type="protein sequence ID" value="SCY23640.1"/>
    <property type="molecule type" value="Genomic_DNA"/>
</dbReference>
<proteinExistence type="predicted"/>
<evidence type="ECO:0000259" key="1">
    <source>
        <dbReference type="Pfam" id="PF01814"/>
    </source>
</evidence>
<organism evidence="2 3">
    <name type="scientific">Desulfoluna spongiiphila</name>
    <dbReference type="NCBI Taxonomy" id="419481"/>
    <lineage>
        <taxon>Bacteria</taxon>
        <taxon>Pseudomonadati</taxon>
        <taxon>Thermodesulfobacteriota</taxon>
        <taxon>Desulfobacteria</taxon>
        <taxon>Desulfobacterales</taxon>
        <taxon>Desulfolunaceae</taxon>
        <taxon>Desulfoluna</taxon>
    </lineage>
</organism>
<dbReference type="Gene3D" id="1.20.120.520">
    <property type="entry name" value="nmb1532 protein domain like"/>
    <property type="match status" value="1"/>
</dbReference>
<dbReference type="RefSeq" id="WP_092210406.1">
    <property type="nucleotide sequence ID" value="NZ_FMUX01000005.1"/>
</dbReference>
<evidence type="ECO:0000313" key="3">
    <source>
        <dbReference type="Proteomes" id="UP000198870"/>
    </source>
</evidence>
<protein>
    <submittedName>
        <fullName evidence="2">Hemerythrin-like domain-containing protein</fullName>
    </submittedName>
</protein>
<evidence type="ECO:0000313" key="2">
    <source>
        <dbReference type="EMBL" id="SCY23640.1"/>
    </source>
</evidence>
<dbReference type="InterPro" id="IPR012312">
    <property type="entry name" value="Hemerythrin-like"/>
</dbReference>
<gene>
    <name evidence="2" type="ORF">SAMN05216233_105250</name>
</gene>
<keyword evidence="3" id="KW-1185">Reference proteome</keyword>
<dbReference type="SUPFAM" id="SSF141371">
    <property type="entry name" value="PilZ domain-like"/>
    <property type="match status" value="1"/>
</dbReference>
<accession>A0A1G5EAB0</accession>